<evidence type="ECO:0000313" key="2">
    <source>
        <dbReference type="EMBL" id="EHN08887.1"/>
    </source>
</evidence>
<gene>
    <name evidence="2" type="ORF">PAI11_42950</name>
</gene>
<dbReference type="Proteomes" id="UP000005143">
    <property type="component" value="Unassembled WGS sequence"/>
</dbReference>
<dbReference type="Gene3D" id="3.40.50.720">
    <property type="entry name" value="NAD(P)-binding Rossmann-like Domain"/>
    <property type="match status" value="1"/>
</dbReference>
<dbReference type="EC" id="5.1.3.2" evidence="2"/>
<dbReference type="Pfam" id="PF01370">
    <property type="entry name" value="Epimerase"/>
    <property type="match status" value="1"/>
</dbReference>
<accession>H0EBR2</accession>
<proteinExistence type="predicted"/>
<feature type="domain" description="NAD-dependent epimerase/dehydratase" evidence="1">
    <location>
        <begin position="3"/>
        <end position="220"/>
    </location>
</feature>
<dbReference type="OrthoDB" id="9801785at2"/>
<dbReference type="EMBL" id="AGUD01000315">
    <property type="protein sequence ID" value="EHN08887.1"/>
    <property type="molecule type" value="Genomic_DNA"/>
</dbReference>
<protein>
    <submittedName>
        <fullName evidence="2">UDP-glucose 4-epimerase</fullName>
        <ecNumber evidence="2">5.1.3.2</ecNumber>
    </submittedName>
</protein>
<keyword evidence="3" id="KW-1185">Reference proteome</keyword>
<dbReference type="InterPro" id="IPR050177">
    <property type="entry name" value="Lipid_A_modif_metabolic_enz"/>
</dbReference>
<dbReference type="InterPro" id="IPR036291">
    <property type="entry name" value="NAD(P)-bd_dom_sf"/>
</dbReference>
<dbReference type="PATRIC" id="fig|1097667.3.peg.4256"/>
<keyword evidence="2" id="KW-0413">Isomerase</keyword>
<comment type="caution">
    <text evidence="2">The sequence shown here is derived from an EMBL/GenBank/DDBJ whole genome shotgun (WGS) entry which is preliminary data.</text>
</comment>
<dbReference type="PRINTS" id="PR01713">
    <property type="entry name" value="NUCEPIMERASE"/>
</dbReference>
<dbReference type="PANTHER" id="PTHR43245:SF13">
    <property type="entry name" value="UDP-D-APIOSE_UDP-D-XYLOSE SYNTHASE 2"/>
    <property type="match status" value="1"/>
</dbReference>
<dbReference type="RefSeq" id="WP_007579203.1">
    <property type="nucleotide sequence ID" value="NZ_AGUD01000315.1"/>
</dbReference>
<evidence type="ECO:0000313" key="3">
    <source>
        <dbReference type="Proteomes" id="UP000005143"/>
    </source>
</evidence>
<sequence>MRALVTGAAGFIGTHLVTALRERGWQVTGVDRRPGADVTGDVAALDLDPLVRGVDVVLHLAGRASARASWREQFDDYLHDNVRATQRLLEAAHAARVGRVVLASSSSVYGDPDRLPTPEDAPLRPISPYGATKVMAEGLATAYGAQGLDVVVLRYFTVYGPGQRPDMALQRAITAGLDGGQLLVFGDGRQTRDFTYVEDAVAGTIAAAERGPAGAVYNLGGGERVALGDVLAAIRELCGGRLRTAAAAAHAADVRDTAADTTRAREALGFAPRWTLADGLAAQVAAQRAALGAANVGG</sequence>
<reference evidence="2 3" key="1">
    <citation type="journal article" date="2013" name="Biodegradation">
        <title>Quantitative proteomic analysis of ibuprofen-degrading Patulibacter sp. strain I11.</title>
        <authorList>
            <person name="Almeida B."/>
            <person name="Kjeldal H."/>
            <person name="Lolas I."/>
            <person name="Knudsen A.D."/>
            <person name="Carvalho G."/>
            <person name="Nielsen K.L."/>
            <person name="Barreto Crespo M.T."/>
            <person name="Stensballe A."/>
            <person name="Nielsen J.L."/>
        </authorList>
    </citation>
    <scope>NUCLEOTIDE SEQUENCE [LARGE SCALE GENOMIC DNA]</scope>
    <source>
        <strain evidence="2 3">I11</strain>
    </source>
</reference>
<evidence type="ECO:0000259" key="1">
    <source>
        <dbReference type="Pfam" id="PF01370"/>
    </source>
</evidence>
<dbReference type="SUPFAM" id="SSF51735">
    <property type="entry name" value="NAD(P)-binding Rossmann-fold domains"/>
    <property type="match status" value="1"/>
</dbReference>
<dbReference type="AlphaFoldDB" id="H0EBR2"/>
<name>H0EBR2_9ACTN</name>
<organism evidence="2 3">
    <name type="scientific">Patulibacter medicamentivorans</name>
    <dbReference type="NCBI Taxonomy" id="1097667"/>
    <lineage>
        <taxon>Bacteria</taxon>
        <taxon>Bacillati</taxon>
        <taxon>Actinomycetota</taxon>
        <taxon>Thermoleophilia</taxon>
        <taxon>Solirubrobacterales</taxon>
        <taxon>Patulibacteraceae</taxon>
        <taxon>Patulibacter</taxon>
    </lineage>
</organism>
<dbReference type="InterPro" id="IPR001509">
    <property type="entry name" value="Epimerase_deHydtase"/>
</dbReference>
<dbReference type="PANTHER" id="PTHR43245">
    <property type="entry name" value="BIFUNCTIONAL POLYMYXIN RESISTANCE PROTEIN ARNA"/>
    <property type="match status" value="1"/>
</dbReference>
<dbReference type="GO" id="GO:0003978">
    <property type="term" value="F:UDP-glucose 4-epimerase activity"/>
    <property type="evidence" value="ECO:0007669"/>
    <property type="project" value="UniProtKB-EC"/>
</dbReference>